<gene>
    <name evidence="3" type="ORF">g.8144</name>
</gene>
<feature type="non-terminal residue" evidence="3">
    <location>
        <position position="1"/>
    </location>
</feature>
<evidence type="ECO:0000256" key="1">
    <source>
        <dbReference type="SAM" id="MobiDB-lite"/>
    </source>
</evidence>
<feature type="region of interest" description="Disordered" evidence="1">
    <location>
        <begin position="40"/>
        <end position="76"/>
    </location>
</feature>
<dbReference type="AlphaFoldDB" id="A0A1B6EMY3"/>
<keyword evidence="2" id="KW-1133">Transmembrane helix</keyword>
<keyword evidence="2" id="KW-0812">Transmembrane</keyword>
<organism evidence="3">
    <name type="scientific">Cuerna arida</name>
    <dbReference type="NCBI Taxonomy" id="1464854"/>
    <lineage>
        <taxon>Eukaryota</taxon>
        <taxon>Metazoa</taxon>
        <taxon>Ecdysozoa</taxon>
        <taxon>Arthropoda</taxon>
        <taxon>Hexapoda</taxon>
        <taxon>Insecta</taxon>
        <taxon>Pterygota</taxon>
        <taxon>Neoptera</taxon>
        <taxon>Paraneoptera</taxon>
        <taxon>Hemiptera</taxon>
        <taxon>Auchenorrhyncha</taxon>
        <taxon>Membracoidea</taxon>
        <taxon>Cicadellidae</taxon>
        <taxon>Cicadellinae</taxon>
        <taxon>Proconiini</taxon>
        <taxon>Cuerna</taxon>
    </lineage>
</organism>
<feature type="transmembrane region" description="Helical" evidence="2">
    <location>
        <begin position="14"/>
        <end position="35"/>
    </location>
</feature>
<proteinExistence type="predicted"/>
<feature type="region of interest" description="Disordered" evidence="1">
    <location>
        <begin position="96"/>
        <end position="121"/>
    </location>
</feature>
<feature type="compositionally biased region" description="Basic and acidic residues" evidence="1">
    <location>
        <begin position="96"/>
        <end position="110"/>
    </location>
</feature>
<name>A0A1B6EMY3_9HEMI</name>
<accession>A0A1B6EMY3</accession>
<evidence type="ECO:0000256" key="2">
    <source>
        <dbReference type="SAM" id="Phobius"/>
    </source>
</evidence>
<reference evidence="3" key="1">
    <citation type="submission" date="2015-11" db="EMBL/GenBank/DDBJ databases">
        <title>De novo transcriptome assembly of four potential Pierce s Disease insect vectors from Arizona vineyards.</title>
        <authorList>
            <person name="Tassone E.E."/>
        </authorList>
    </citation>
    <scope>NUCLEOTIDE SEQUENCE</scope>
</reference>
<evidence type="ECO:0000313" key="3">
    <source>
        <dbReference type="EMBL" id="JAS39279.1"/>
    </source>
</evidence>
<sequence>TDHKNITNDMYTKLVIIFILLVFLGFHSCSVNTRLRRIPPQASNKEHKHVPQAREGDVQWPLQWEESEAGQGRVRRRDSELIPLDLEVFRREHIGPKPVWKDPHLHQDPQKRKHDQTEDED</sequence>
<keyword evidence="2" id="KW-0472">Membrane</keyword>
<dbReference type="EMBL" id="GECZ01030490">
    <property type="protein sequence ID" value="JAS39279.1"/>
    <property type="molecule type" value="Transcribed_RNA"/>
</dbReference>
<protein>
    <submittedName>
        <fullName evidence="3">Uncharacterized protein</fullName>
    </submittedName>
</protein>